<dbReference type="Proteomes" id="UP001219605">
    <property type="component" value="Chromosome"/>
</dbReference>
<feature type="compositionally biased region" description="Pro residues" evidence="1">
    <location>
        <begin position="9"/>
        <end position="25"/>
    </location>
</feature>
<reference evidence="2 3" key="1">
    <citation type="submission" date="2023-02" db="EMBL/GenBank/DDBJ databases">
        <authorList>
            <person name="Mo P."/>
        </authorList>
    </citation>
    <scope>NUCLEOTIDE SEQUENCE [LARGE SCALE GENOMIC DNA]</scope>
    <source>
        <strain evidence="2 3">HUAS 3</strain>
    </source>
</reference>
<evidence type="ECO:0000256" key="1">
    <source>
        <dbReference type="SAM" id="MobiDB-lite"/>
    </source>
</evidence>
<protein>
    <submittedName>
        <fullName evidence="2">Uncharacterized protein</fullName>
    </submittedName>
</protein>
<feature type="region of interest" description="Disordered" evidence="1">
    <location>
        <begin position="1"/>
        <end position="28"/>
    </location>
</feature>
<accession>A0ABY7ZRG2</accession>
<gene>
    <name evidence="2" type="ORF">PVK37_30980</name>
</gene>
<evidence type="ECO:0000313" key="3">
    <source>
        <dbReference type="Proteomes" id="UP001219605"/>
    </source>
</evidence>
<sequence length="261" mass="28545">MTTSRTGPGPVPVRRPRPTPRPAAGPVPELDYYLVCPRQPDAGWNGYGGPVEGIVVEEFRFDADHTVRRIDSAAWTPGEVGWWTAPDLSRRLRTDPALRGRVVGAARPDVAAVYHRLGGGTLPDEDTLRGRLAEGEPRRVAPPLVLNPTPVAPGGQATRTYRVLFAHELTPDGLARLADEWRMVRPAATRSTGVLGTAHRRVGADTFRWELRRIGSVGAYCLDVTVDLATGRDGTVRPVLRELTTSLRRQGLVPVTVERFC</sequence>
<keyword evidence="3" id="KW-1185">Reference proteome</keyword>
<name>A0ABY7ZRG2_9ACTN</name>
<dbReference type="RefSeq" id="WP_275031404.1">
    <property type="nucleotide sequence ID" value="NZ_CP118615.1"/>
</dbReference>
<organism evidence="2 3">
    <name type="scientific">Micromonospora cathayae</name>
    <dbReference type="NCBI Taxonomy" id="3028804"/>
    <lineage>
        <taxon>Bacteria</taxon>
        <taxon>Bacillati</taxon>
        <taxon>Actinomycetota</taxon>
        <taxon>Actinomycetes</taxon>
        <taxon>Micromonosporales</taxon>
        <taxon>Micromonosporaceae</taxon>
        <taxon>Micromonospora</taxon>
    </lineage>
</organism>
<proteinExistence type="predicted"/>
<evidence type="ECO:0000313" key="2">
    <source>
        <dbReference type="EMBL" id="WDZ84792.1"/>
    </source>
</evidence>
<dbReference type="EMBL" id="CP118615">
    <property type="protein sequence ID" value="WDZ84792.1"/>
    <property type="molecule type" value="Genomic_DNA"/>
</dbReference>